<dbReference type="PATRIC" id="fig|993516.3.peg.2450"/>
<comment type="caution">
    <text evidence="1">The sequence shown here is derived from an EMBL/GenBank/DDBJ whole genome shotgun (WGS) entry which is preliminary data.</text>
</comment>
<protein>
    <submittedName>
        <fullName evidence="1">Uncharacterized protein</fullName>
    </submittedName>
</protein>
<reference evidence="1 2" key="1">
    <citation type="journal article" date="2013" name="Mar. Genomics">
        <title>Expression of sulfatases in Rhodopirellula baltica and the diversity of sulfatases in the genus Rhodopirellula.</title>
        <authorList>
            <person name="Wegner C.E."/>
            <person name="Richter-Heitmann T."/>
            <person name="Klindworth A."/>
            <person name="Klockow C."/>
            <person name="Richter M."/>
            <person name="Achstetter T."/>
            <person name="Glockner F.O."/>
            <person name="Harder J."/>
        </authorList>
    </citation>
    <scope>NUCLEOTIDE SEQUENCE [LARGE SCALE GENOMIC DNA]</scope>
    <source>
        <strain evidence="1 2">SWK14</strain>
    </source>
</reference>
<evidence type="ECO:0000313" key="1">
    <source>
        <dbReference type="EMBL" id="ELP33755.1"/>
    </source>
</evidence>
<dbReference type="Proteomes" id="UP000010959">
    <property type="component" value="Unassembled WGS sequence"/>
</dbReference>
<sequence length="51" mass="5797">MFQGKTSPTFGVRQMSPSRACSRNSFYFIHSAFVPEMTGHESQRLNIDSLN</sequence>
<accession>L7CIT2</accession>
<gene>
    <name evidence="1" type="ORF">RBSWK_02301</name>
</gene>
<organism evidence="1 2">
    <name type="scientific">Rhodopirellula baltica SWK14</name>
    <dbReference type="NCBI Taxonomy" id="993516"/>
    <lineage>
        <taxon>Bacteria</taxon>
        <taxon>Pseudomonadati</taxon>
        <taxon>Planctomycetota</taxon>
        <taxon>Planctomycetia</taxon>
        <taxon>Pirellulales</taxon>
        <taxon>Pirellulaceae</taxon>
        <taxon>Rhodopirellula</taxon>
    </lineage>
</organism>
<proteinExistence type="predicted"/>
<evidence type="ECO:0000313" key="2">
    <source>
        <dbReference type="Proteomes" id="UP000010959"/>
    </source>
</evidence>
<dbReference type="EMBL" id="AMWG01000045">
    <property type="protein sequence ID" value="ELP33755.1"/>
    <property type="molecule type" value="Genomic_DNA"/>
</dbReference>
<dbReference type="AlphaFoldDB" id="L7CIT2"/>
<name>L7CIT2_RHOBT</name>